<comment type="similarity">
    <text evidence="1">Belongs to the methyltransferase superfamily. LaeA methyltransferase family.</text>
</comment>
<evidence type="ECO:0000256" key="1">
    <source>
        <dbReference type="ARBA" id="ARBA00038158"/>
    </source>
</evidence>
<gene>
    <name evidence="2" type="ORF">CSOJ01_12628</name>
</gene>
<organism evidence="2 3">
    <name type="scientific">Colletotrichum sojae</name>
    <dbReference type="NCBI Taxonomy" id="2175907"/>
    <lineage>
        <taxon>Eukaryota</taxon>
        <taxon>Fungi</taxon>
        <taxon>Dikarya</taxon>
        <taxon>Ascomycota</taxon>
        <taxon>Pezizomycotina</taxon>
        <taxon>Sordariomycetes</taxon>
        <taxon>Hypocreomycetidae</taxon>
        <taxon>Glomerellales</taxon>
        <taxon>Glomerellaceae</taxon>
        <taxon>Colletotrichum</taxon>
        <taxon>Colletotrichum orchidearum species complex</taxon>
    </lineage>
</organism>
<keyword evidence="2" id="KW-0489">Methyltransferase</keyword>
<sequence>MAAATTLSALAHIQCRTTRLYLSPVEKGKVHKILDIGTGTGIWAVEMGDIFPDAQESDCIQLRLIPPNVKFEVDDVESEWLSDRKYDFILCRYMLASIGDWPKLVKNIYDNLAPGGWAEFQDMSAEWYSDDGTLTEKHEMFHQKYKVPISPWAKEQRLKEIGLLNLAQVPGGLEAFTIRAFCGFLGKSTEEVLETISEVRKELKALHLFHAQFDM</sequence>
<dbReference type="CDD" id="cd02440">
    <property type="entry name" value="AdoMet_MTases"/>
    <property type="match status" value="1"/>
</dbReference>
<dbReference type="EMBL" id="WIGN01000331">
    <property type="protein sequence ID" value="KAF6798831.1"/>
    <property type="molecule type" value="Genomic_DNA"/>
</dbReference>
<protein>
    <submittedName>
        <fullName evidence="2">UMTA methyltransferase</fullName>
    </submittedName>
</protein>
<dbReference type="InterPro" id="IPR029063">
    <property type="entry name" value="SAM-dependent_MTases_sf"/>
</dbReference>
<dbReference type="AlphaFoldDB" id="A0A8H6IUE0"/>
<evidence type="ECO:0000313" key="3">
    <source>
        <dbReference type="Proteomes" id="UP000652219"/>
    </source>
</evidence>
<dbReference type="PANTHER" id="PTHR43591:SF31">
    <property type="entry name" value="LAEA-LIKE, PUTATIVE (AFU_ORTHOLOGUE AFUA_8G01930)-RELATED"/>
    <property type="match status" value="1"/>
</dbReference>
<name>A0A8H6IUE0_9PEZI</name>
<dbReference type="PANTHER" id="PTHR43591">
    <property type="entry name" value="METHYLTRANSFERASE"/>
    <property type="match status" value="1"/>
</dbReference>
<dbReference type="GO" id="GO:0008168">
    <property type="term" value="F:methyltransferase activity"/>
    <property type="evidence" value="ECO:0007669"/>
    <property type="project" value="UniProtKB-KW"/>
</dbReference>
<keyword evidence="2" id="KW-0808">Transferase</keyword>
<dbReference type="Gene3D" id="3.40.50.150">
    <property type="entry name" value="Vaccinia Virus protein VP39"/>
    <property type="match status" value="1"/>
</dbReference>
<evidence type="ECO:0000313" key="2">
    <source>
        <dbReference type="EMBL" id="KAF6798831.1"/>
    </source>
</evidence>
<dbReference type="SUPFAM" id="SSF53335">
    <property type="entry name" value="S-adenosyl-L-methionine-dependent methyltransferases"/>
    <property type="match status" value="1"/>
</dbReference>
<dbReference type="Pfam" id="PF13489">
    <property type="entry name" value="Methyltransf_23"/>
    <property type="match status" value="1"/>
</dbReference>
<accession>A0A8H6IUE0</accession>
<keyword evidence="3" id="KW-1185">Reference proteome</keyword>
<reference evidence="2 3" key="1">
    <citation type="journal article" date="2020" name="Phytopathology">
        <title>Genome Sequence Resources of Colletotrichum truncatum, C. plurivorum, C. musicola, and C. sojae: Four Species Pathogenic to Soybean (Glycine max).</title>
        <authorList>
            <person name="Rogerio F."/>
            <person name="Boufleur T.R."/>
            <person name="Ciampi-Guillardi M."/>
            <person name="Sukno S.A."/>
            <person name="Thon M.R."/>
            <person name="Massola Junior N.S."/>
            <person name="Baroncelli R."/>
        </authorList>
    </citation>
    <scope>NUCLEOTIDE SEQUENCE [LARGE SCALE GENOMIC DNA]</scope>
    <source>
        <strain evidence="2 3">LFN0009</strain>
    </source>
</reference>
<proteinExistence type="inferred from homology"/>
<dbReference type="GO" id="GO:0032259">
    <property type="term" value="P:methylation"/>
    <property type="evidence" value="ECO:0007669"/>
    <property type="project" value="UniProtKB-KW"/>
</dbReference>
<dbReference type="Proteomes" id="UP000652219">
    <property type="component" value="Unassembled WGS sequence"/>
</dbReference>
<comment type="caution">
    <text evidence="2">The sequence shown here is derived from an EMBL/GenBank/DDBJ whole genome shotgun (WGS) entry which is preliminary data.</text>
</comment>